<dbReference type="eggNOG" id="COG4191">
    <property type="taxonomic scope" value="Bacteria"/>
</dbReference>
<accession>A0A1M6L1H1</accession>
<evidence type="ECO:0000313" key="2">
    <source>
        <dbReference type="Proteomes" id="UP000184192"/>
    </source>
</evidence>
<dbReference type="Proteomes" id="UP000184192">
    <property type="component" value="Unassembled WGS sequence"/>
</dbReference>
<dbReference type="AlphaFoldDB" id="A0A1M6L1H1"/>
<dbReference type="Pfam" id="PF11950">
    <property type="entry name" value="DUF3467"/>
    <property type="match status" value="1"/>
</dbReference>
<proteinExistence type="predicted"/>
<dbReference type="InterPro" id="IPR021857">
    <property type="entry name" value="DUF3467"/>
</dbReference>
<gene>
    <name evidence="1" type="ORF">SAMN05444350_14337</name>
</gene>
<evidence type="ECO:0008006" key="3">
    <source>
        <dbReference type="Google" id="ProtNLM"/>
    </source>
</evidence>
<sequence length="132" mass="15108">MSLIGCLLFCFWNKILFLPLNIQKFNRKKKMENKEMNNQLQIELKEDVAQGIYANLAVITHSSSEFIVDFVRVMPGIPKAGVKSRIVLAPEHAKRLLRALEENIGKYERTFGPIRLLDEQPIPPMTNLKGEA</sequence>
<protein>
    <recommendedName>
        <fullName evidence="3">DUF3467 domain-containing protein</fullName>
    </recommendedName>
</protein>
<evidence type="ECO:0000313" key="1">
    <source>
        <dbReference type="EMBL" id="SHJ64974.1"/>
    </source>
</evidence>
<organism evidence="1 2">
    <name type="scientific">Bacteroides stercorirosoris</name>
    <dbReference type="NCBI Taxonomy" id="871324"/>
    <lineage>
        <taxon>Bacteria</taxon>
        <taxon>Pseudomonadati</taxon>
        <taxon>Bacteroidota</taxon>
        <taxon>Bacteroidia</taxon>
        <taxon>Bacteroidales</taxon>
        <taxon>Bacteroidaceae</taxon>
        <taxon>Bacteroides</taxon>
    </lineage>
</organism>
<name>A0A1M6L1H1_9BACE</name>
<reference evidence="2" key="1">
    <citation type="submission" date="2016-11" db="EMBL/GenBank/DDBJ databases">
        <authorList>
            <person name="Varghese N."/>
            <person name="Submissions S."/>
        </authorList>
    </citation>
    <scope>NUCLEOTIDE SEQUENCE [LARGE SCALE GENOMIC DNA]</scope>
    <source>
        <strain evidence="2">DSM 26884</strain>
    </source>
</reference>
<dbReference type="EMBL" id="FQZN01000043">
    <property type="protein sequence ID" value="SHJ64974.1"/>
    <property type="molecule type" value="Genomic_DNA"/>
</dbReference>
<keyword evidence="2" id="KW-1185">Reference proteome</keyword>